<keyword evidence="2" id="KW-1185">Reference proteome</keyword>
<dbReference type="Proteomes" id="UP000053647">
    <property type="component" value="Unassembled WGS sequence"/>
</dbReference>
<sequence length="407" mass="44448">MEVTSEQSQDIINGNDGNENVRIASFAKIESTSYSYTASSKIYYVTLSGSDKCYLILASPLALEDQDPKPATPSITLPALSILLSKILDNTTVPVPRPITHDASGGGGRWDFGWLLLVVPGSTRTHPSASSLASLRSTLSPSQLARLELRLGTYLRALHGITNEWFGLPIDTPAPEPPAAPSLSSLFAVSQGGEDGEGENGEDMTRYSWQDTFVLQLEELLDEVYDNAGASGIPGPEINVEELRRYLSRAIGSFLFEDVEMPRLIWVTGSEEDIIVSLAPESLKEGQGATGSRGEAEADIAYILPTFGHALWGDPLMEAWFLPPSASKAINAGYFGNEEGTLIVFPRHKTKRVWYTVYLALIVVVEDRRSRGKGEVEKEKVASREKVQWAREVLPQCVGILKDAPCY</sequence>
<name>A0A0C9TD96_PAXIN</name>
<dbReference type="OrthoDB" id="5210591at2759"/>
<evidence type="ECO:0000313" key="2">
    <source>
        <dbReference type="Proteomes" id="UP000053647"/>
    </source>
</evidence>
<dbReference type="HOGENOM" id="CLU_064976_0_0_1"/>
<gene>
    <name evidence="1" type="ORF">PAXINDRAFT_17903</name>
</gene>
<dbReference type="EMBL" id="KN819522">
    <property type="protein sequence ID" value="KIJ09003.1"/>
    <property type="molecule type" value="Genomic_DNA"/>
</dbReference>
<accession>A0A0C9TD96</accession>
<organism evidence="1 2">
    <name type="scientific">Paxillus involutus ATCC 200175</name>
    <dbReference type="NCBI Taxonomy" id="664439"/>
    <lineage>
        <taxon>Eukaryota</taxon>
        <taxon>Fungi</taxon>
        <taxon>Dikarya</taxon>
        <taxon>Basidiomycota</taxon>
        <taxon>Agaricomycotina</taxon>
        <taxon>Agaricomycetes</taxon>
        <taxon>Agaricomycetidae</taxon>
        <taxon>Boletales</taxon>
        <taxon>Paxilineae</taxon>
        <taxon>Paxillaceae</taxon>
        <taxon>Paxillus</taxon>
    </lineage>
</organism>
<dbReference type="AlphaFoldDB" id="A0A0C9TD96"/>
<evidence type="ECO:0000313" key="1">
    <source>
        <dbReference type="EMBL" id="KIJ09003.1"/>
    </source>
</evidence>
<proteinExistence type="predicted"/>
<protein>
    <submittedName>
        <fullName evidence="1">Unplaced genomic scaffold PAXINscaffold_200, whole genome shotgun sequence</fullName>
    </submittedName>
</protein>
<reference evidence="2" key="2">
    <citation type="submission" date="2015-01" db="EMBL/GenBank/DDBJ databases">
        <title>Evolutionary Origins and Diversification of the Mycorrhizal Mutualists.</title>
        <authorList>
            <consortium name="DOE Joint Genome Institute"/>
            <consortium name="Mycorrhizal Genomics Consortium"/>
            <person name="Kohler A."/>
            <person name="Kuo A."/>
            <person name="Nagy L.G."/>
            <person name="Floudas D."/>
            <person name="Copeland A."/>
            <person name="Barry K.W."/>
            <person name="Cichocki N."/>
            <person name="Veneault-Fourrey C."/>
            <person name="LaButti K."/>
            <person name="Lindquist E.A."/>
            <person name="Lipzen A."/>
            <person name="Lundell T."/>
            <person name="Morin E."/>
            <person name="Murat C."/>
            <person name="Riley R."/>
            <person name="Ohm R."/>
            <person name="Sun H."/>
            <person name="Tunlid A."/>
            <person name="Henrissat B."/>
            <person name="Grigoriev I.V."/>
            <person name="Hibbett D.S."/>
            <person name="Martin F."/>
        </authorList>
    </citation>
    <scope>NUCLEOTIDE SEQUENCE [LARGE SCALE GENOMIC DNA]</scope>
    <source>
        <strain evidence="2">ATCC 200175</strain>
    </source>
</reference>
<reference evidence="1 2" key="1">
    <citation type="submission" date="2014-06" db="EMBL/GenBank/DDBJ databases">
        <authorList>
            <consortium name="DOE Joint Genome Institute"/>
            <person name="Kuo A."/>
            <person name="Kohler A."/>
            <person name="Nagy L.G."/>
            <person name="Floudas D."/>
            <person name="Copeland A."/>
            <person name="Barry K.W."/>
            <person name="Cichocki N."/>
            <person name="Veneault-Fourrey C."/>
            <person name="LaButti K."/>
            <person name="Lindquist E.A."/>
            <person name="Lipzen A."/>
            <person name="Lundell T."/>
            <person name="Morin E."/>
            <person name="Murat C."/>
            <person name="Sun H."/>
            <person name="Tunlid A."/>
            <person name="Henrissat B."/>
            <person name="Grigoriev I.V."/>
            <person name="Hibbett D.S."/>
            <person name="Martin F."/>
            <person name="Nordberg H.P."/>
            <person name="Cantor M.N."/>
            <person name="Hua S.X."/>
        </authorList>
    </citation>
    <scope>NUCLEOTIDE SEQUENCE [LARGE SCALE GENOMIC DNA]</scope>
    <source>
        <strain evidence="1 2">ATCC 200175</strain>
    </source>
</reference>